<name>A0AAV0UKB5_9STRA</name>
<keyword evidence="1" id="KW-1133">Transmembrane helix</keyword>
<organism evidence="2 3">
    <name type="scientific">Peronospora destructor</name>
    <dbReference type="NCBI Taxonomy" id="86335"/>
    <lineage>
        <taxon>Eukaryota</taxon>
        <taxon>Sar</taxon>
        <taxon>Stramenopiles</taxon>
        <taxon>Oomycota</taxon>
        <taxon>Peronosporomycetes</taxon>
        <taxon>Peronosporales</taxon>
        <taxon>Peronosporaceae</taxon>
        <taxon>Peronospora</taxon>
    </lineage>
</organism>
<keyword evidence="1" id="KW-0472">Membrane</keyword>
<dbReference type="AlphaFoldDB" id="A0AAV0UKB5"/>
<accession>A0AAV0UKB5</accession>
<dbReference type="Proteomes" id="UP001162029">
    <property type="component" value="Unassembled WGS sequence"/>
</dbReference>
<evidence type="ECO:0000256" key="1">
    <source>
        <dbReference type="SAM" id="Phobius"/>
    </source>
</evidence>
<keyword evidence="3" id="KW-1185">Reference proteome</keyword>
<proteinExistence type="predicted"/>
<feature type="transmembrane region" description="Helical" evidence="1">
    <location>
        <begin position="20"/>
        <end position="38"/>
    </location>
</feature>
<dbReference type="EMBL" id="CANTFM010001251">
    <property type="protein sequence ID" value="CAI5737377.1"/>
    <property type="molecule type" value="Genomic_DNA"/>
</dbReference>
<comment type="caution">
    <text evidence="2">The sequence shown here is derived from an EMBL/GenBank/DDBJ whole genome shotgun (WGS) entry which is preliminary data.</text>
</comment>
<sequence>MYSLVEGVPEFVLDDVDVEVAKLLVAVLFALVLSVLVADPFDPFDEAVDAVVLVVVEVSGEAGLTLLE</sequence>
<protein>
    <submittedName>
        <fullName evidence="2">Uncharacterized protein</fullName>
    </submittedName>
</protein>
<gene>
    <name evidence="2" type="ORF">PDE001_LOCUS6586</name>
</gene>
<evidence type="ECO:0000313" key="2">
    <source>
        <dbReference type="EMBL" id="CAI5737377.1"/>
    </source>
</evidence>
<reference evidence="2" key="1">
    <citation type="submission" date="2022-12" db="EMBL/GenBank/DDBJ databases">
        <authorList>
            <person name="Webb A."/>
        </authorList>
    </citation>
    <scope>NUCLEOTIDE SEQUENCE</scope>
    <source>
        <strain evidence="2">Pd1</strain>
    </source>
</reference>
<evidence type="ECO:0000313" key="3">
    <source>
        <dbReference type="Proteomes" id="UP001162029"/>
    </source>
</evidence>
<keyword evidence="1" id="KW-0812">Transmembrane</keyword>